<comment type="caution">
    <text evidence="1">The sequence shown here is derived from an EMBL/GenBank/DDBJ whole genome shotgun (WGS) entry which is preliminary data.</text>
</comment>
<reference evidence="1" key="1">
    <citation type="submission" date="2020-11" db="EMBL/GenBank/DDBJ databases">
        <title>Kefir isolates.</title>
        <authorList>
            <person name="Marcisauskas S."/>
            <person name="Kim Y."/>
            <person name="Blasche S."/>
        </authorList>
    </citation>
    <scope>NUCLEOTIDE SEQUENCE</scope>
    <source>
        <strain evidence="1">Olga-1</strain>
    </source>
</reference>
<dbReference type="Proteomes" id="UP000697127">
    <property type="component" value="Unassembled WGS sequence"/>
</dbReference>
<proteinExistence type="predicted"/>
<sequence>MPISKAGLLEGHKTLINLSTIYDTSVKAVDIVVLQHSLPLWFEKVLEHDDFKDEFAIISNRVLEINAYLLAFSAINPPVDFIKKLKDNFF</sequence>
<organism evidence="1 2">
    <name type="scientific">Pichia californica</name>
    <dbReference type="NCBI Taxonomy" id="460514"/>
    <lineage>
        <taxon>Eukaryota</taxon>
        <taxon>Fungi</taxon>
        <taxon>Dikarya</taxon>
        <taxon>Ascomycota</taxon>
        <taxon>Saccharomycotina</taxon>
        <taxon>Pichiomycetes</taxon>
        <taxon>Pichiales</taxon>
        <taxon>Pichiaceae</taxon>
        <taxon>Pichia</taxon>
    </lineage>
</organism>
<name>A0A9P6WJL0_9ASCO</name>
<evidence type="ECO:0000313" key="1">
    <source>
        <dbReference type="EMBL" id="KAG0688019.1"/>
    </source>
</evidence>
<evidence type="ECO:0000313" key="2">
    <source>
        <dbReference type="Proteomes" id="UP000697127"/>
    </source>
</evidence>
<dbReference type="AlphaFoldDB" id="A0A9P6WJL0"/>
<keyword evidence="2" id="KW-1185">Reference proteome</keyword>
<accession>A0A9P6WJL0</accession>
<dbReference type="EMBL" id="PUHW01000191">
    <property type="protein sequence ID" value="KAG0688019.1"/>
    <property type="molecule type" value="Genomic_DNA"/>
</dbReference>
<protein>
    <submittedName>
        <fullName evidence="1">Uncharacterized protein</fullName>
    </submittedName>
</protein>
<gene>
    <name evidence="1" type="ORF">C6P40_001513</name>
</gene>